<comment type="caution">
    <text evidence="1">The sequence shown here is derived from an EMBL/GenBank/DDBJ whole genome shotgun (WGS) entry which is preliminary data.</text>
</comment>
<organism evidence="1 2">
    <name type="scientific">Portibacter lacus</name>
    <dbReference type="NCBI Taxonomy" id="1099794"/>
    <lineage>
        <taxon>Bacteria</taxon>
        <taxon>Pseudomonadati</taxon>
        <taxon>Bacteroidota</taxon>
        <taxon>Saprospiria</taxon>
        <taxon>Saprospirales</taxon>
        <taxon>Haliscomenobacteraceae</taxon>
        <taxon>Portibacter</taxon>
    </lineage>
</organism>
<evidence type="ECO:0008006" key="3">
    <source>
        <dbReference type="Google" id="ProtNLM"/>
    </source>
</evidence>
<dbReference type="Proteomes" id="UP001156666">
    <property type="component" value="Unassembled WGS sequence"/>
</dbReference>
<evidence type="ECO:0000313" key="2">
    <source>
        <dbReference type="Proteomes" id="UP001156666"/>
    </source>
</evidence>
<sequence length="389" mass="45141">MLSILLVACNSDKNQSEVTNNLAHAEVVNYNEPEDFIMSEHIDSITFVPLKAPYTFGWVSERIKITDQHIYFLYTPYPDACYLIICDRKGNFVHQIVSESNDQQNIVTISDIEILNDTLYVLHDDKISVYNTFDFSKIGESIFLQDRYQEFEKTAFGFLCYNAAQGLHKYDNKGIFLSADPLLDNYPSNILDLLYHFSDIINSENFYFYFGYNPSLYIVENRSGKLINKITNDVGKYNITENELNSIIQAGPDVGAVKNNICRTLHKMCYMNNVYDLSQKIIHVSRFNNRTHFLSYDKKTREPTLYDKVINDTGLPFLTEYEYFYNFGSYKNEIIGVIDPEYINMQLEDISDQKIPSNWDKVADQINEFSNPVVVLYLMKGHDKEVVAL</sequence>
<reference evidence="1" key="2">
    <citation type="submission" date="2023-01" db="EMBL/GenBank/DDBJ databases">
        <title>Draft genome sequence of Portibacter lacus strain NBRC 108769.</title>
        <authorList>
            <person name="Sun Q."/>
            <person name="Mori K."/>
        </authorList>
    </citation>
    <scope>NUCLEOTIDE SEQUENCE</scope>
    <source>
        <strain evidence="1">NBRC 108769</strain>
    </source>
</reference>
<accession>A0AA37STR8</accession>
<dbReference type="EMBL" id="BSOH01000014">
    <property type="protein sequence ID" value="GLR17870.1"/>
    <property type="molecule type" value="Genomic_DNA"/>
</dbReference>
<dbReference type="AlphaFoldDB" id="A0AA37STR8"/>
<reference evidence="1" key="1">
    <citation type="journal article" date="2014" name="Int. J. Syst. Evol. Microbiol.">
        <title>Complete genome sequence of Corynebacterium casei LMG S-19264T (=DSM 44701T), isolated from a smear-ripened cheese.</title>
        <authorList>
            <consortium name="US DOE Joint Genome Institute (JGI-PGF)"/>
            <person name="Walter F."/>
            <person name="Albersmeier A."/>
            <person name="Kalinowski J."/>
            <person name="Ruckert C."/>
        </authorList>
    </citation>
    <scope>NUCLEOTIDE SEQUENCE</scope>
    <source>
        <strain evidence="1">NBRC 108769</strain>
    </source>
</reference>
<gene>
    <name evidence="1" type="ORF">GCM10007940_24850</name>
</gene>
<protein>
    <recommendedName>
        <fullName evidence="3">6-bladed beta-propeller</fullName>
    </recommendedName>
</protein>
<keyword evidence="2" id="KW-1185">Reference proteome</keyword>
<proteinExistence type="predicted"/>
<name>A0AA37STR8_9BACT</name>
<evidence type="ECO:0000313" key="1">
    <source>
        <dbReference type="EMBL" id="GLR17870.1"/>
    </source>
</evidence>